<name>A0A1G7IT34_9FLAO</name>
<dbReference type="InterPro" id="IPR010998">
    <property type="entry name" value="Integrase_recombinase_N"/>
</dbReference>
<dbReference type="GO" id="GO:0015074">
    <property type="term" value="P:DNA integration"/>
    <property type="evidence" value="ECO:0007669"/>
    <property type="project" value="InterPro"/>
</dbReference>
<dbReference type="InterPro" id="IPR013762">
    <property type="entry name" value="Integrase-like_cat_sf"/>
</dbReference>
<dbReference type="Gene3D" id="1.10.443.10">
    <property type="entry name" value="Intergrase catalytic core"/>
    <property type="match status" value="1"/>
</dbReference>
<dbReference type="CDD" id="cd01185">
    <property type="entry name" value="INTN1_C_like"/>
    <property type="match status" value="1"/>
</dbReference>
<evidence type="ECO:0000313" key="6">
    <source>
        <dbReference type="Proteomes" id="UP000199109"/>
    </source>
</evidence>
<dbReference type="Proteomes" id="UP000199109">
    <property type="component" value="Unassembled WGS sequence"/>
</dbReference>
<gene>
    <name evidence="5" type="ORF">SAMN05421636_11410</name>
</gene>
<evidence type="ECO:0000313" key="5">
    <source>
        <dbReference type="EMBL" id="SDF15469.1"/>
    </source>
</evidence>
<dbReference type="GO" id="GO:0003677">
    <property type="term" value="F:DNA binding"/>
    <property type="evidence" value="ECO:0007669"/>
    <property type="project" value="UniProtKB-KW"/>
</dbReference>
<dbReference type="RefSeq" id="WP_091874053.1">
    <property type="nucleotide sequence ID" value="NZ_FNAO01000014.1"/>
</dbReference>
<dbReference type="InterPro" id="IPR025269">
    <property type="entry name" value="SAM-like_dom"/>
</dbReference>
<evidence type="ECO:0000256" key="1">
    <source>
        <dbReference type="ARBA" id="ARBA00008857"/>
    </source>
</evidence>
<dbReference type="PROSITE" id="PS51898">
    <property type="entry name" value="TYR_RECOMBINASE"/>
    <property type="match status" value="1"/>
</dbReference>
<organism evidence="5 6">
    <name type="scientific">Pricia antarctica</name>
    <dbReference type="NCBI Taxonomy" id="641691"/>
    <lineage>
        <taxon>Bacteria</taxon>
        <taxon>Pseudomonadati</taxon>
        <taxon>Bacteroidota</taxon>
        <taxon>Flavobacteriia</taxon>
        <taxon>Flavobacteriales</taxon>
        <taxon>Flavobacteriaceae</taxon>
        <taxon>Pricia</taxon>
    </lineage>
</organism>
<evidence type="ECO:0000256" key="2">
    <source>
        <dbReference type="ARBA" id="ARBA00023125"/>
    </source>
</evidence>
<dbReference type="Gene3D" id="1.10.150.130">
    <property type="match status" value="1"/>
</dbReference>
<protein>
    <submittedName>
        <fullName evidence="5">Site-specific recombinase XerD</fullName>
    </submittedName>
</protein>
<dbReference type="InterPro" id="IPR035386">
    <property type="entry name" value="Arm-DNA-bind_5"/>
</dbReference>
<dbReference type="GO" id="GO:0006310">
    <property type="term" value="P:DNA recombination"/>
    <property type="evidence" value="ECO:0007669"/>
    <property type="project" value="UniProtKB-KW"/>
</dbReference>
<dbReference type="SUPFAM" id="SSF56349">
    <property type="entry name" value="DNA breaking-rejoining enzymes"/>
    <property type="match status" value="1"/>
</dbReference>
<dbReference type="InterPro" id="IPR050090">
    <property type="entry name" value="Tyrosine_recombinase_XerCD"/>
</dbReference>
<dbReference type="PANTHER" id="PTHR30349:SF64">
    <property type="entry name" value="PROPHAGE INTEGRASE INTD-RELATED"/>
    <property type="match status" value="1"/>
</dbReference>
<dbReference type="PANTHER" id="PTHR30349">
    <property type="entry name" value="PHAGE INTEGRASE-RELATED"/>
    <property type="match status" value="1"/>
</dbReference>
<keyword evidence="3" id="KW-0233">DNA recombination</keyword>
<dbReference type="OrthoDB" id="1068680at2"/>
<dbReference type="InterPro" id="IPR011010">
    <property type="entry name" value="DNA_brk_join_enz"/>
</dbReference>
<dbReference type="AlphaFoldDB" id="A0A1G7IT34"/>
<dbReference type="Pfam" id="PF17293">
    <property type="entry name" value="Arm-DNA-bind_5"/>
    <property type="match status" value="1"/>
</dbReference>
<sequence>MATIKALLWKKENKAGECTIAIRITKNRKSTYIHIGQKIKPKYWDDVTSKVKKSHPNSARLNNFISSKVIEINRTLLDLESEVNSKKQIAEIKKTISGKYESNSFYAFAEAYFDELEKNKKYSRINCEQPLLNRIKGYPRAKTLTFQEITPLFLRGFISYLRSTKDSVGERSIVNTLIFIRTLHNRASQQGLVSKDNYPFGNHDGKIKIRIPKSIKIGLTSEEIKIIEDLDLSDNPKQHHTRNVFLFSFYLAGMRVSDVVQMKWSNVQGERIYYTMNKNQKNLSLKIHGKLQKILDEYLPTKNSQTDYIFPELREAANNPKDILRVSKTANKRLNRYLTQIAERAEITKKITMHVSRHSFGNISGDRIPLQVLQKLYNHSDIKTTIDYQQNFINKDLDDALDNVIGF</sequence>
<accession>A0A1G7IT34</accession>
<evidence type="ECO:0000256" key="3">
    <source>
        <dbReference type="ARBA" id="ARBA00023172"/>
    </source>
</evidence>
<comment type="similarity">
    <text evidence="1">Belongs to the 'phage' integrase family.</text>
</comment>
<evidence type="ECO:0000259" key="4">
    <source>
        <dbReference type="PROSITE" id="PS51898"/>
    </source>
</evidence>
<proteinExistence type="inferred from homology"/>
<dbReference type="STRING" id="641691.SAMN05421636_11410"/>
<dbReference type="Pfam" id="PF13102">
    <property type="entry name" value="Phage_int_SAM_5"/>
    <property type="match status" value="1"/>
</dbReference>
<dbReference type="EMBL" id="FNAO01000014">
    <property type="protein sequence ID" value="SDF15469.1"/>
    <property type="molecule type" value="Genomic_DNA"/>
</dbReference>
<keyword evidence="2" id="KW-0238">DNA-binding</keyword>
<dbReference type="Pfam" id="PF00589">
    <property type="entry name" value="Phage_integrase"/>
    <property type="match status" value="1"/>
</dbReference>
<dbReference type="InterPro" id="IPR002104">
    <property type="entry name" value="Integrase_catalytic"/>
</dbReference>
<keyword evidence="6" id="KW-1185">Reference proteome</keyword>
<feature type="domain" description="Tyr recombinase" evidence="4">
    <location>
        <begin position="214"/>
        <end position="402"/>
    </location>
</feature>
<reference evidence="5 6" key="1">
    <citation type="submission" date="2016-10" db="EMBL/GenBank/DDBJ databases">
        <authorList>
            <person name="de Groot N.N."/>
        </authorList>
    </citation>
    <scope>NUCLEOTIDE SEQUENCE [LARGE SCALE GENOMIC DNA]</scope>
    <source>
        <strain evidence="5 6">DSM 23421</strain>
    </source>
</reference>